<evidence type="ECO:0000313" key="2">
    <source>
        <dbReference type="EMBL" id="MBY8883034.1"/>
    </source>
</evidence>
<dbReference type="Pfam" id="PF01323">
    <property type="entry name" value="DSBA"/>
    <property type="match status" value="1"/>
</dbReference>
<dbReference type="EMBL" id="JAINZZ010000102">
    <property type="protein sequence ID" value="MBY8883034.1"/>
    <property type="molecule type" value="Genomic_DNA"/>
</dbReference>
<dbReference type="PANTHER" id="PTHR13887">
    <property type="entry name" value="GLUTATHIONE S-TRANSFERASE KAPPA"/>
    <property type="match status" value="1"/>
</dbReference>
<dbReference type="Proteomes" id="UP000778578">
    <property type="component" value="Unassembled WGS sequence"/>
</dbReference>
<dbReference type="InterPro" id="IPR001853">
    <property type="entry name" value="DSBA-like_thioredoxin_dom"/>
</dbReference>
<dbReference type="CDD" id="cd03024">
    <property type="entry name" value="DsbA_FrnE"/>
    <property type="match status" value="1"/>
</dbReference>
<accession>A0ABS7QML3</accession>
<dbReference type="SUPFAM" id="SSF52833">
    <property type="entry name" value="Thioredoxin-like"/>
    <property type="match status" value="1"/>
</dbReference>
<dbReference type="Gene3D" id="3.40.30.10">
    <property type="entry name" value="Glutaredoxin"/>
    <property type="match status" value="1"/>
</dbReference>
<dbReference type="PANTHER" id="PTHR13887:SF41">
    <property type="entry name" value="THIOREDOXIN SUPERFAMILY PROTEIN"/>
    <property type="match status" value="1"/>
</dbReference>
<name>A0ABS7QML3_9ACTN</name>
<gene>
    <name evidence="2" type="ORF">K7862_36185</name>
</gene>
<reference evidence="2 3" key="1">
    <citation type="submission" date="2021-08" db="EMBL/GenBank/DDBJ databases">
        <title>WGS of actinomycetes from Thailand.</title>
        <authorList>
            <person name="Thawai C."/>
        </authorList>
    </citation>
    <scope>NUCLEOTIDE SEQUENCE [LARGE SCALE GENOMIC DNA]</scope>
    <source>
        <strain evidence="2 3">PLK6-54</strain>
    </source>
</reference>
<comment type="caution">
    <text evidence="2">The sequence shown here is derived from an EMBL/GenBank/DDBJ whole genome shotgun (WGS) entry which is preliminary data.</text>
</comment>
<sequence>MRVEIWADIACPWCYVGRGRFERGLQAFAHRDEVEVEYRSFELNPTAENGSTPIIDAVARQYGRTRDEQVAREERAASEARALGLGYRVGGRVHGNTFDVHRLLHFAKEHGRQRTLMDLAYRVNFADKRSVYDADTLVDIAVEAGLDGAEARRVLADAGAYADDVRADERQASELGATGVPFFVFDRQYGVTGMQPSELFTQALEQAWQDRRAA</sequence>
<evidence type="ECO:0000313" key="3">
    <source>
        <dbReference type="Proteomes" id="UP000778578"/>
    </source>
</evidence>
<evidence type="ECO:0000259" key="1">
    <source>
        <dbReference type="Pfam" id="PF01323"/>
    </source>
</evidence>
<keyword evidence="3" id="KW-1185">Reference proteome</keyword>
<protein>
    <submittedName>
        <fullName evidence="2">DsbA family oxidoreductase</fullName>
    </submittedName>
</protein>
<dbReference type="InterPro" id="IPR036249">
    <property type="entry name" value="Thioredoxin-like_sf"/>
</dbReference>
<proteinExistence type="predicted"/>
<feature type="domain" description="DSBA-like thioredoxin" evidence="1">
    <location>
        <begin position="3"/>
        <end position="204"/>
    </location>
</feature>
<dbReference type="RefSeq" id="WP_222969858.1">
    <property type="nucleotide sequence ID" value="NZ_JAINZZ010000102.1"/>
</dbReference>
<organism evidence="2 3">
    <name type="scientific">Actinacidiphila acidipaludis</name>
    <dbReference type="NCBI Taxonomy" id="2873382"/>
    <lineage>
        <taxon>Bacteria</taxon>
        <taxon>Bacillati</taxon>
        <taxon>Actinomycetota</taxon>
        <taxon>Actinomycetes</taxon>
        <taxon>Kitasatosporales</taxon>
        <taxon>Streptomycetaceae</taxon>
        <taxon>Actinacidiphila</taxon>
    </lineage>
</organism>